<comment type="caution">
    <text evidence="2">The sequence shown here is derived from an EMBL/GenBank/DDBJ whole genome shotgun (WGS) entry which is preliminary data.</text>
</comment>
<name>A0ABS4V0Z4_9ACTN</name>
<feature type="compositionally biased region" description="Basic and acidic residues" evidence="1">
    <location>
        <begin position="497"/>
        <end position="509"/>
    </location>
</feature>
<feature type="compositionally biased region" description="Polar residues" evidence="1">
    <location>
        <begin position="1823"/>
        <end position="1833"/>
    </location>
</feature>
<feature type="compositionally biased region" description="Polar residues" evidence="1">
    <location>
        <begin position="1857"/>
        <end position="1870"/>
    </location>
</feature>
<dbReference type="EMBL" id="JAGINT010000002">
    <property type="protein sequence ID" value="MBP2357527.1"/>
    <property type="molecule type" value="Genomic_DNA"/>
</dbReference>
<feature type="region of interest" description="Disordered" evidence="1">
    <location>
        <begin position="2354"/>
        <end position="2378"/>
    </location>
</feature>
<feature type="compositionally biased region" description="Basic and acidic residues" evidence="1">
    <location>
        <begin position="1059"/>
        <end position="1078"/>
    </location>
</feature>
<feature type="region of interest" description="Disordered" evidence="1">
    <location>
        <begin position="1782"/>
        <end position="1870"/>
    </location>
</feature>
<keyword evidence="3" id="KW-1185">Reference proteome</keyword>
<evidence type="ECO:0000313" key="3">
    <source>
        <dbReference type="Proteomes" id="UP000755585"/>
    </source>
</evidence>
<sequence>MSTGALNGEAVIRLTTPTLSAADARVRARWAVGSALGILHPSAVPLRNGRVRLSTRDDLLDADVLRSLQGQLTRRAADRVTEDRLLAESVAILGAEVARARGQEAARGATDALDRYLGGPGLSPSQRAEAEAMLQVALAGAAAHDPEAAERLRRIPQPGPVVRTSEIVGTSGLISRDAEYLDARTARSTPTSHRRQRGNVGGRHRAPKRSRQQSTTGRRLWTSQIRGTRLERRERPASEDDLTSTRALDVLGSMNQDDVAATLTDRLQADQLAVLRMPGIDDPQHVRIEVGDIPLGALASSVRHAGTATDPHVVQLSSRLTDQQLRVVWANQTSQLSQDVTAGRAERPHGLLGKLRSAFGSERRDRRVQAEVASFQLLLRDWHEARADGQPVTDLQRDLEGLARTIRRHGGSEPALPWTDGVVVDPQAAAFGVAAGRAAAASNAAPHTPEHLRRQVVQQIEILEAAAQDLDMDVATKRNSSLDATTDADQSDAAAAEEDRQHDHGAPERARKLRVLSDEARRKAERHTEIADGYETAAGTAHKALAEYRQLLTQIDAGAAPARIAELAGSAERQVLAYERSLDRAMPVKDLLMTGTPDGQPVTLPADDINRILAANGIDQQIPGRGPAPMPSAEYRRLMSTDGMVFPVGHDPDADVSTLPQVRLRLVPRDLTEITNRNYEMAEQMSGTLGEGGTSVGTTNTHSTSTNFGLSLQPFIALAAPGTPLHAAAQLVSPRVDVSRGRTLADSSGATAHYQSGWVDDNRGESLLYEWSGTWEIEVRNAPTESWSAVETLDAGRQQTWVSSAYTVQPPKETVSLDEIGHGQEVTGEFPRHAVTSITGLQDVTDRLVRRAQQQYGGLDRVAYDHIAGLMVNDSHRLLREMSQPGGITRRIPTGGATEYDLTWEIEPVWADVELVGESSSEMWQEEVLVDFAGSNASQTFGTSATATAGLAFPGKPDAVNPLGAATVLNNVGGSGVNLAPNVSAGRNVSRTGGQSVSMTTITPAVHRNQGPTQGVLVGLNVRATLRKAGDPKAAPIVETDTCKALLRVPENDLLRVGGRADKDAVPRNADDPDKSVKLDPNGRLLLRGDPAPTTDPQHVPPWMGYGPDQIRGAGKALPQNLKGAEAAQLQALDGLRKLGLVPPHGATSGDDLQNRNYQRIIQNINAPRIEAGINQACQGGLIVMLEDRGIAGTPKWRPFRLTVTQDHDEATGRLTTQGAGVSDNENVVLLGISSRATGRTSGRSKALPLSAGLGGSRGPAAGVSGLMGRLGLTGTRTARGRNFSHTAGRRVNRVTLSESTEPLDRLAQGIRIKFAEITGKGDAVPLADVRGSMEVAYDSSMTRVGTPVYEKDPKAPHADAVQQAFPVAVDAGDLADALCKAIPAIRADSTALPSLHADLAPTSLFANREWLNGGYRLPFTVVRAPGNPVHMLRDRTILPQEYQIVIRGKAVSLTHLAMSQQNSVDIEFPMNDVGSTSGTSSSGGFGGSAGGGHVGAVGADAVSRSGGVSVSRTGGRSQSTTISETSGDEDLLINPGTHHEFMERYAMTADIVHNGEVVGQVELPEARVQKVMAERRALELYADKKLDLPLWVVSDVAERYLNDRLPISRRTAAGVLRRYQQEKAGVTTGLAAEHTNERLMAKLLQQNQLPASQSPIGPAQLDAVAQQVIAHADERREVHTSDAYEDGLGASVMESVTVAGRPFDPRTLVEPQVDAVAPGLRAASLQLQNDIDVDLDPRSFPGHLNDMLGAGGFYAPIEVPVQGQARPDVLFVRVRARFTGPRTIDNVPDKPVDEDNPDAGTEPDIPQEDVGKARQKYDYQSVDRSTGHTTTVSGGIDGKGGLGGGTDASGGLSTDQTRNTTAGSGEQNTTLDRLGHFDLVKTHRAAVFTTEVVRIRNAGSAAQASLRWRLGRVDPADVTTVSERAEVRADLVQWIPRGDVMDGPPPAGSASAEAAIADHRQIDLPEGAVAIRVALHGRDRERRHELLENLTEYLEQPGVLGENGTAAYEHLLHANLSATALAAKAGRMFGPGIDLQSMTKTGNGNKTVDVRLQATAIGFELDGPEVEGQVGRVWRRQKTYRSSNSGNRLTPLTATGGLEGGLVGVSGSIGEQVKEQASDANGTRLETSRFLEGQLVTVRIPVRYDATVRTSTDKGRGEPVTRDTTKVRDLARGELFVRMLGHQYLDVLRQMERGATLDTALADAQLRAEPTDFGRPDVVADELQQGKSGVVSRPYTPLLELIQQAKAEERTMVLLVRQADGQEQKYRATKDGTLECEGDPRFGPAFERLHPTVVRMAEGRVDLRELHNTLPPGNFNAQVAEALVQNGVPRDVLKGLDYQTTVQQMAYVVSHSARTHSGGSAGRTISPTGHGPSLAGP</sequence>
<protein>
    <submittedName>
        <fullName evidence="2">Uncharacterized protein</fullName>
    </submittedName>
</protein>
<dbReference type="Proteomes" id="UP000755585">
    <property type="component" value="Unassembled WGS sequence"/>
</dbReference>
<evidence type="ECO:0000313" key="2">
    <source>
        <dbReference type="EMBL" id="MBP2357527.1"/>
    </source>
</evidence>
<evidence type="ECO:0000256" key="1">
    <source>
        <dbReference type="SAM" id="MobiDB-lite"/>
    </source>
</evidence>
<feature type="compositionally biased region" description="Basic residues" evidence="1">
    <location>
        <begin position="192"/>
        <end position="211"/>
    </location>
</feature>
<gene>
    <name evidence="2" type="ORF">JOF29_008637</name>
</gene>
<feature type="region of interest" description="Disordered" evidence="1">
    <location>
        <begin position="1059"/>
        <end position="1102"/>
    </location>
</feature>
<dbReference type="RefSeq" id="WP_209699874.1">
    <property type="nucleotide sequence ID" value="NZ_BAAAVU010000018.1"/>
</dbReference>
<feature type="compositionally biased region" description="Low complexity" evidence="1">
    <location>
        <begin position="483"/>
        <end position="494"/>
    </location>
</feature>
<feature type="region of interest" description="Disordered" evidence="1">
    <location>
        <begin position="179"/>
        <end position="219"/>
    </location>
</feature>
<feature type="region of interest" description="Disordered" evidence="1">
    <location>
        <begin position="1506"/>
        <end position="1533"/>
    </location>
</feature>
<feature type="compositionally biased region" description="Gly residues" evidence="1">
    <location>
        <begin position="1836"/>
        <end position="1849"/>
    </location>
</feature>
<organism evidence="2 3">
    <name type="scientific">Kribbella aluminosa</name>
    <dbReference type="NCBI Taxonomy" id="416017"/>
    <lineage>
        <taxon>Bacteria</taxon>
        <taxon>Bacillati</taxon>
        <taxon>Actinomycetota</taxon>
        <taxon>Actinomycetes</taxon>
        <taxon>Propionibacteriales</taxon>
        <taxon>Kribbellaceae</taxon>
        <taxon>Kribbella</taxon>
    </lineage>
</organism>
<reference evidence="2 3" key="1">
    <citation type="submission" date="2021-03" db="EMBL/GenBank/DDBJ databases">
        <title>Sequencing the genomes of 1000 actinobacteria strains.</title>
        <authorList>
            <person name="Klenk H.-P."/>
        </authorList>
    </citation>
    <scope>NUCLEOTIDE SEQUENCE [LARGE SCALE GENOMIC DNA]</scope>
    <source>
        <strain evidence="2 3">DSM 18824</strain>
    </source>
</reference>
<accession>A0ABS4V0Z4</accession>
<proteinExistence type="predicted"/>
<feature type="compositionally biased region" description="Low complexity" evidence="1">
    <location>
        <begin position="1506"/>
        <end position="1522"/>
    </location>
</feature>
<feature type="region of interest" description="Disordered" evidence="1">
    <location>
        <begin position="479"/>
        <end position="509"/>
    </location>
</feature>
<feature type="compositionally biased region" description="Polar residues" evidence="1">
    <location>
        <begin position="2356"/>
        <end position="2368"/>
    </location>
</feature>